<dbReference type="PANTHER" id="PTHR37957">
    <property type="entry name" value="BLR7070 PROTEIN"/>
    <property type="match status" value="1"/>
</dbReference>
<dbReference type="PANTHER" id="PTHR37957:SF1">
    <property type="entry name" value="PHYTASE-LIKE DOMAIN-CONTAINING PROTEIN"/>
    <property type="match status" value="1"/>
</dbReference>
<evidence type="ECO:0000313" key="3">
    <source>
        <dbReference type="Proteomes" id="UP000641646"/>
    </source>
</evidence>
<feature type="domain" description="Phytase-like" evidence="1">
    <location>
        <begin position="63"/>
        <end position="380"/>
    </location>
</feature>
<dbReference type="InterPro" id="IPR027372">
    <property type="entry name" value="Phytase-like_dom"/>
</dbReference>
<protein>
    <submittedName>
        <fullName evidence="2">Esterase-like activity of phytase family protein</fullName>
    </submittedName>
</protein>
<accession>A0A926ZFT0</accession>
<dbReference type="AlphaFoldDB" id="A0A926ZFT0"/>
<sequence>MKFQERLVNKSLQRLLLVLAAGLLSLLSACSLPQVSAQQRTFLNLSLEFLGQYQLPKQKFQGTPVGGLSALAYDRRIDRFYALSDDQSVFAPARFYTLKLSLGNTGIQNVQVEKVTFLKGQDGQPFPKYTIDPEGIALSPQRTVFISSEGVARNSVPPSVGEFDLQTGRLRQKFAIPQRYIPDANGDKQQRGVPENLGFEALTLNPTGSTPASGEPIRLFTATESALVQDRDPVQLDDRGNPKLQPIKCRLLHYLVSDRAPIPISEHLYQLSPPPPGAQFHGLVELLAIDQGGHFLSVERSFGIFGNDIRIFQIATGAATDTSRIVTLKGELRAIDPIKKKLLLDLKELGISLDNIEGITFGPRFPDGSQSLILVSDDNFNEKQVTQFLLFRLKGGR</sequence>
<proteinExistence type="predicted"/>
<dbReference type="EMBL" id="JACJPW010000017">
    <property type="protein sequence ID" value="MBD2181175.1"/>
    <property type="molecule type" value="Genomic_DNA"/>
</dbReference>
<name>A0A926ZFT0_9CYAN</name>
<gene>
    <name evidence="2" type="ORF">H6G03_08680</name>
</gene>
<evidence type="ECO:0000313" key="2">
    <source>
        <dbReference type="EMBL" id="MBD2181175.1"/>
    </source>
</evidence>
<comment type="caution">
    <text evidence="2">The sequence shown here is derived from an EMBL/GenBank/DDBJ whole genome shotgun (WGS) entry which is preliminary data.</text>
</comment>
<keyword evidence="3" id="KW-1185">Reference proteome</keyword>
<dbReference type="PROSITE" id="PS51257">
    <property type="entry name" value="PROKAR_LIPOPROTEIN"/>
    <property type="match status" value="1"/>
</dbReference>
<reference evidence="2" key="2">
    <citation type="submission" date="2020-08" db="EMBL/GenBank/DDBJ databases">
        <authorList>
            <person name="Chen M."/>
            <person name="Teng W."/>
            <person name="Zhao L."/>
            <person name="Hu C."/>
            <person name="Zhou Y."/>
            <person name="Han B."/>
            <person name="Song L."/>
            <person name="Shu W."/>
        </authorList>
    </citation>
    <scope>NUCLEOTIDE SEQUENCE</scope>
    <source>
        <strain evidence="2">FACHB-1375</strain>
    </source>
</reference>
<dbReference type="Pfam" id="PF13449">
    <property type="entry name" value="Phytase-like"/>
    <property type="match status" value="1"/>
</dbReference>
<dbReference type="Proteomes" id="UP000641646">
    <property type="component" value="Unassembled WGS sequence"/>
</dbReference>
<reference evidence="2" key="1">
    <citation type="journal article" date="2015" name="ISME J.">
        <title>Draft Genome Sequence of Streptomyces incarnatus NRRL8089, which Produces the Nucleoside Antibiotic Sinefungin.</title>
        <authorList>
            <person name="Oshima K."/>
            <person name="Hattori M."/>
            <person name="Shimizu H."/>
            <person name="Fukuda K."/>
            <person name="Nemoto M."/>
            <person name="Inagaki K."/>
            <person name="Tamura T."/>
        </authorList>
    </citation>
    <scope>NUCLEOTIDE SEQUENCE</scope>
    <source>
        <strain evidence="2">FACHB-1375</strain>
    </source>
</reference>
<evidence type="ECO:0000259" key="1">
    <source>
        <dbReference type="Pfam" id="PF13449"/>
    </source>
</evidence>
<organism evidence="2 3">
    <name type="scientific">Aerosakkonema funiforme FACHB-1375</name>
    <dbReference type="NCBI Taxonomy" id="2949571"/>
    <lineage>
        <taxon>Bacteria</taxon>
        <taxon>Bacillati</taxon>
        <taxon>Cyanobacteriota</taxon>
        <taxon>Cyanophyceae</taxon>
        <taxon>Oscillatoriophycideae</taxon>
        <taxon>Aerosakkonematales</taxon>
        <taxon>Aerosakkonemataceae</taxon>
        <taxon>Aerosakkonema</taxon>
    </lineage>
</organism>